<dbReference type="EMBL" id="JABMCG010000095">
    <property type="protein sequence ID" value="NUU27877.1"/>
    <property type="molecule type" value="Genomic_DNA"/>
</dbReference>
<name>A0A850DQU1_9MICO</name>
<evidence type="ECO:0000256" key="7">
    <source>
        <dbReference type="SAM" id="Phobius"/>
    </source>
</evidence>
<keyword evidence="4 7" id="KW-1133">Transmembrane helix</keyword>
<dbReference type="GO" id="GO:0015093">
    <property type="term" value="F:ferrous iron transmembrane transporter activity"/>
    <property type="evidence" value="ECO:0007669"/>
    <property type="project" value="TreeGrafter"/>
</dbReference>
<gene>
    <name evidence="8" type="ORF">HP467_07090</name>
</gene>
<evidence type="ECO:0000313" key="9">
    <source>
        <dbReference type="Proteomes" id="UP000539146"/>
    </source>
</evidence>
<feature type="transmembrane region" description="Helical" evidence="7">
    <location>
        <begin position="245"/>
        <end position="265"/>
    </location>
</feature>
<sequence>MIATLVIGLREGLEATLIVGIIAAFLRRNRAPLTPMWIGVGAAVALSIAVGFGLQLVEQALPQAEQEGMETVIGAVAVVFVTGMIVWMRTHARTLSKDLVASATAALGRGTAWALAGMAFLAVLKEGFETSVFLLATFQASADTGSAALGAVIGIAVAVLIGYGIYTGGVKLDLGRFFTGTGVFLVFVAGGLVLTALRHAHEAGWLVIGQQRTVDLGWLAPNGSLRGALVTGVLGIPADPRVVEVLGWVLYVVPVLAISLWPRAWRPSPQRVPRVRAVFAAAFAATAVVLAVAVPSGSGADLPRTVAVSGDARSVTASVDGDSAVLRVAGGGREAGPTRSGTGASRSLRSDGTAETEGRITLPASAHRRVARAGTTADQWQVTEDVPSADRPTSLTLDQLVGLFGRVPVGVSPSTNPGPFAADWTVRDTVTLTTVDGGVLEATRSERDVLTLRGGGLPAARTTTLGRDVWAVPTADADRAATAVAAAQTRAAELRLWNAWLPLVLLVAAAAQAALAVRDRHRVSVPTTTTPGTDPSRGPPADVPARSLDHAVR</sequence>
<dbReference type="PANTHER" id="PTHR31632:SF2">
    <property type="entry name" value="PLASMA MEMBRANE IRON PERMEASE"/>
    <property type="match status" value="1"/>
</dbReference>
<evidence type="ECO:0000256" key="5">
    <source>
        <dbReference type="ARBA" id="ARBA00023136"/>
    </source>
</evidence>
<keyword evidence="5 7" id="KW-0472">Membrane</keyword>
<evidence type="ECO:0000313" key="8">
    <source>
        <dbReference type="EMBL" id="NUU27877.1"/>
    </source>
</evidence>
<feature type="transmembrane region" description="Helical" evidence="7">
    <location>
        <begin position="144"/>
        <end position="165"/>
    </location>
</feature>
<evidence type="ECO:0000256" key="2">
    <source>
        <dbReference type="ARBA" id="ARBA00008333"/>
    </source>
</evidence>
<dbReference type="InterPro" id="IPR004923">
    <property type="entry name" value="FTR1/Fip1/EfeU"/>
</dbReference>
<feature type="transmembrane region" description="Helical" evidence="7">
    <location>
        <begin position="69"/>
        <end position="87"/>
    </location>
</feature>
<proteinExistence type="inferred from homology"/>
<dbReference type="Proteomes" id="UP000539146">
    <property type="component" value="Unassembled WGS sequence"/>
</dbReference>
<evidence type="ECO:0000256" key="6">
    <source>
        <dbReference type="SAM" id="MobiDB-lite"/>
    </source>
</evidence>
<feature type="region of interest" description="Disordered" evidence="6">
    <location>
        <begin position="329"/>
        <end position="356"/>
    </location>
</feature>
<feature type="region of interest" description="Disordered" evidence="6">
    <location>
        <begin position="525"/>
        <end position="553"/>
    </location>
</feature>
<dbReference type="PANTHER" id="PTHR31632">
    <property type="entry name" value="IRON TRANSPORTER FTH1"/>
    <property type="match status" value="1"/>
</dbReference>
<keyword evidence="3 7" id="KW-0812">Transmembrane</keyword>
<dbReference type="Pfam" id="PF03239">
    <property type="entry name" value="FTR1"/>
    <property type="match status" value="1"/>
</dbReference>
<feature type="transmembrane region" description="Helical" evidence="7">
    <location>
        <begin position="38"/>
        <end position="57"/>
    </location>
</feature>
<organism evidence="8 9">
    <name type="scientific">Curtobacterium citreum</name>
    <dbReference type="NCBI Taxonomy" id="2036"/>
    <lineage>
        <taxon>Bacteria</taxon>
        <taxon>Bacillati</taxon>
        <taxon>Actinomycetota</taxon>
        <taxon>Actinomycetes</taxon>
        <taxon>Micrococcales</taxon>
        <taxon>Microbacteriaceae</taxon>
        <taxon>Curtobacterium</taxon>
    </lineage>
</organism>
<reference evidence="8 9" key="1">
    <citation type="submission" date="2020-05" db="EMBL/GenBank/DDBJ databases">
        <title>Genome Sequencing of Type Strains.</title>
        <authorList>
            <person name="Lemaire J.F."/>
            <person name="Inderbitzin P."/>
            <person name="Gregorio O.A."/>
            <person name="Collins S.B."/>
            <person name="Wespe N."/>
            <person name="Knight-Connoni V."/>
        </authorList>
    </citation>
    <scope>NUCLEOTIDE SEQUENCE [LARGE SCALE GENOMIC DNA]</scope>
    <source>
        <strain evidence="8 9">DSM 20512</strain>
    </source>
</reference>
<comment type="subcellular location">
    <subcellularLocation>
        <location evidence="1">Membrane</location>
        <topology evidence="1">Multi-pass membrane protein</topology>
    </subcellularLocation>
</comment>
<feature type="transmembrane region" description="Helical" evidence="7">
    <location>
        <begin position="6"/>
        <end position="26"/>
    </location>
</feature>
<evidence type="ECO:0000256" key="3">
    <source>
        <dbReference type="ARBA" id="ARBA00022692"/>
    </source>
</evidence>
<accession>A0A850DQU1</accession>
<comment type="caution">
    <text evidence="8">The sequence shown here is derived from an EMBL/GenBank/DDBJ whole genome shotgun (WGS) entry which is preliminary data.</text>
</comment>
<dbReference type="NCBIfam" id="NF041756">
    <property type="entry name" value="EfeU"/>
    <property type="match status" value="1"/>
</dbReference>
<protein>
    <submittedName>
        <fullName evidence="8">Ferrous iron transporter</fullName>
    </submittedName>
</protein>
<dbReference type="GO" id="GO:0033573">
    <property type="term" value="C:high-affinity iron permease complex"/>
    <property type="evidence" value="ECO:0007669"/>
    <property type="project" value="InterPro"/>
</dbReference>
<dbReference type="AlphaFoldDB" id="A0A850DQU1"/>
<feature type="transmembrane region" description="Helical" evidence="7">
    <location>
        <begin position="177"/>
        <end position="197"/>
    </location>
</feature>
<feature type="transmembrane region" description="Helical" evidence="7">
    <location>
        <begin position="99"/>
        <end position="124"/>
    </location>
</feature>
<evidence type="ECO:0000256" key="1">
    <source>
        <dbReference type="ARBA" id="ARBA00004141"/>
    </source>
</evidence>
<dbReference type="RefSeq" id="WP_175325711.1">
    <property type="nucleotide sequence ID" value="NZ_BAAAWP010000001.1"/>
</dbReference>
<evidence type="ECO:0000256" key="4">
    <source>
        <dbReference type="ARBA" id="ARBA00022989"/>
    </source>
</evidence>
<comment type="similarity">
    <text evidence="2">Belongs to the oxidase-dependent Fe transporter (OFeT) (TC 9.A.10.1) family.</text>
</comment>
<feature type="transmembrane region" description="Helical" evidence="7">
    <location>
        <begin position="277"/>
        <end position="294"/>
    </location>
</feature>